<dbReference type="InterPro" id="IPR011527">
    <property type="entry name" value="ABC1_TM_dom"/>
</dbReference>
<keyword evidence="5 7" id="KW-1133">Transmembrane helix</keyword>
<dbReference type="InterPro" id="IPR003439">
    <property type="entry name" value="ABC_transporter-like_ATP-bd"/>
</dbReference>
<protein>
    <submittedName>
        <fullName evidence="10">Thiol reductant ABC exporter subunit CydC</fullName>
    </submittedName>
</protein>
<dbReference type="PROSITE" id="PS00211">
    <property type="entry name" value="ABC_TRANSPORTER_1"/>
    <property type="match status" value="1"/>
</dbReference>
<dbReference type="GO" id="GO:0005524">
    <property type="term" value="F:ATP binding"/>
    <property type="evidence" value="ECO:0007669"/>
    <property type="project" value="UniProtKB-KW"/>
</dbReference>
<dbReference type="PROSITE" id="PS50929">
    <property type="entry name" value="ABC_TM1F"/>
    <property type="match status" value="1"/>
</dbReference>
<evidence type="ECO:0000259" key="8">
    <source>
        <dbReference type="PROSITE" id="PS50893"/>
    </source>
</evidence>
<dbReference type="GO" id="GO:0005886">
    <property type="term" value="C:plasma membrane"/>
    <property type="evidence" value="ECO:0007669"/>
    <property type="project" value="UniProtKB-SubCell"/>
</dbReference>
<dbReference type="InterPro" id="IPR014223">
    <property type="entry name" value="ABC_CydC/D"/>
</dbReference>
<keyword evidence="4" id="KW-0067">ATP-binding</keyword>
<dbReference type="GO" id="GO:0015421">
    <property type="term" value="F:ABC-type oligopeptide transporter activity"/>
    <property type="evidence" value="ECO:0007669"/>
    <property type="project" value="TreeGrafter"/>
</dbReference>
<dbReference type="EMBL" id="VLNY01000007">
    <property type="protein sequence ID" value="KAA0021859.1"/>
    <property type="molecule type" value="Genomic_DNA"/>
</dbReference>
<dbReference type="PROSITE" id="PS50893">
    <property type="entry name" value="ABC_TRANSPORTER_2"/>
    <property type="match status" value="1"/>
</dbReference>
<accession>A0A5A7S9E0</accession>
<dbReference type="Proteomes" id="UP000322244">
    <property type="component" value="Unassembled WGS sequence"/>
</dbReference>
<dbReference type="InterPro" id="IPR036640">
    <property type="entry name" value="ABC1_TM_sf"/>
</dbReference>
<evidence type="ECO:0000313" key="10">
    <source>
        <dbReference type="EMBL" id="KAA0021859.1"/>
    </source>
</evidence>
<dbReference type="OrthoDB" id="3237158at2"/>
<dbReference type="RefSeq" id="WP_149431222.1">
    <property type="nucleotide sequence ID" value="NZ_VLNY01000007.1"/>
</dbReference>
<dbReference type="SMART" id="SM00382">
    <property type="entry name" value="AAA"/>
    <property type="match status" value="1"/>
</dbReference>
<feature type="transmembrane region" description="Helical" evidence="7">
    <location>
        <begin position="273"/>
        <end position="295"/>
    </location>
</feature>
<feature type="transmembrane region" description="Helical" evidence="7">
    <location>
        <begin position="21"/>
        <end position="44"/>
    </location>
</feature>
<gene>
    <name evidence="10" type="primary">cydC</name>
    <name evidence="10" type="ORF">FOY51_15800</name>
</gene>
<dbReference type="AlphaFoldDB" id="A0A5A7S9E0"/>
<keyword evidence="11" id="KW-1185">Reference proteome</keyword>
<dbReference type="InterPro" id="IPR017871">
    <property type="entry name" value="ABC_transporter-like_CS"/>
</dbReference>
<evidence type="ECO:0000313" key="11">
    <source>
        <dbReference type="Proteomes" id="UP000322244"/>
    </source>
</evidence>
<feature type="transmembrane region" description="Helical" evidence="7">
    <location>
        <begin position="127"/>
        <end position="151"/>
    </location>
</feature>
<comment type="caution">
    <text evidence="10">The sequence shown here is derived from an EMBL/GenBank/DDBJ whole genome shotgun (WGS) entry which is preliminary data.</text>
</comment>
<evidence type="ECO:0000256" key="1">
    <source>
        <dbReference type="ARBA" id="ARBA00004651"/>
    </source>
</evidence>
<keyword evidence="2 7" id="KW-0812">Transmembrane</keyword>
<dbReference type="GO" id="GO:0045454">
    <property type="term" value="P:cell redox homeostasis"/>
    <property type="evidence" value="ECO:0007669"/>
    <property type="project" value="InterPro"/>
</dbReference>
<dbReference type="Pfam" id="PF00664">
    <property type="entry name" value="ABC_membrane"/>
    <property type="match status" value="1"/>
</dbReference>
<feature type="domain" description="ABC transmembrane type-1" evidence="9">
    <location>
        <begin position="21"/>
        <end position="302"/>
    </location>
</feature>
<feature type="domain" description="ABC transporter" evidence="8">
    <location>
        <begin position="333"/>
        <end position="555"/>
    </location>
</feature>
<dbReference type="InterPro" id="IPR027417">
    <property type="entry name" value="P-loop_NTPase"/>
</dbReference>
<reference evidence="10 11" key="1">
    <citation type="submission" date="2019-07" db="EMBL/GenBank/DDBJ databases">
        <title>Rhodococcus cavernicolus sp. nov., isolated from a cave.</title>
        <authorList>
            <person name="Lee S.D."/>
        </authorList>
    </citation>
    <scope>NUCLEOTIDE SEQUENCE [LARGE SCALE GENOMIC DNA]</scope>
    <source>
        <strain evidence="10 11">C1-24</strain>
    </source>
</reference>
<dbReference type="Gene3D" id="1.20.1560.10">
    <property type="entry name" value="ABC transporter type 1, transmembrane domain"/>
    <property type="match status" value="1"/>
</dbReference>
<proteinExistence type="predicted"/>
<dbReference type="CDD" id="cd03228">
    <property type="entry name" value="ABCC_MRP_Like"/>
    <property type="match status" value="1"/>
</dbReference>
<dbReference type="GO" id="GO:0016887">
    <property type="term" value="F:ATP hydrolysis activity"/>
    <property type="evidence" value="ECO:0007669"/>
    <property type="project" value="InterPro"/>
</dbReference>
<dbReference type="Gene3D" id="3.40.50.300">
    <property type="entry name" value="P-loop containing nucleotide triphosphate hydrolases"/>
    <property type="match status" value="1"/>
</dbReference>
<keyword evidence="3" id="KW-0547">Nucleotide-binding</keyword>
<organism evidence="10 11">
    <name type="scientific">Antrihabitans cavernicola</name>
    <dbReference type="NCBI Taxonomy" id="2495913"/>
    <lineage>
        <taxon>Bacteria</taxon>
        <taxon>Bacillati</taxon>
        <taxon>Actinomycetota</taxon>
        <taxon>Actinomycetes</taxon>
        <taxon>Mycobacteriales</taxon>
        <taxon>Nocardiaceae</taxon>
        <taxon>Antrihabitans</taxon>
    </lineage>
</organism>
<dbReference type="NCBIfam" id="TIGR02868">
    <property type="entry name" value="CydC"/>
    <property type="match status" value="1"/>
</dbReference>
<keyword evidence="6 7" id="KW-0472">Membrane</keyword>
<dbReference type="InterPro" id="IPR003593">
    <property type="entry name" value="AAA+_ATPase"/>
</dbReference>
<name>A0A5A7S9E0_9NOCA</name>
<evidence type="ECO:0000256" key="7">
    <source>
        <dbReference type="SAM" id="Phobius"/>
    </source>
</evidence>
<evidence type="ECO:0000259" key="9">
    <source>
        <dbReference type="PROSITE" id="PS50929"/>
    </source>
</evidence>
<evidence type="ECO:0000256" key="3">
    <source>
        <dbReference type="ARBA" id="ARBA00022741"/>
    </source>
</evidence>
<evidence type="ECO:0000256" key="6">
    <source>
        <dbReference type="ARBA" id="ARBA00023136"/>
    </source>
</evidence>
<comment type="subcellular location">
    <subcellularLocation>
        <location evidence="1">Cell membrane</location>
        <topology evidence="1">Multi-pass membrane protein</topology>
    </subcellularLocation>
</comment>
<dbReference type="InterPro" id="IPR039421">
    <property type="entry name" value="Type_1_exporter"/>
</dbReference>
<dbReference type="SUPFAM" id="SSF90123">
    <property type="entry name" value="ABC transporter transmembrane region"/>
    <property type="match status" value="1"/>
</dbReference>
<feature type="transmembrane region" description="Helical" evidence="7">
    <location>
        <begin position="242"/>
        <end position="267"/>
    </location>
</feature>
<evidence type="ECO:0000256" key="4">
    <source>
        <dbReference type="ARBA" id="ARBA00022840"/>
    </source>
</evidence>
<dbReference type="PANTHER" id="PTHR43394">
    <property type="entry name" value="ATP-DEPENDENT PERMEASE MDL1, MITOCHONDRIAL"/>
    <property type="match status" value="1"/>
</dbReference>
<evidence type="ECO:0000256" key="5">
    <source>
        <dbReference type="ARBA" id="ARBA00022989"/>
    </source>
</evidence>
<dbReference type="Pfam" id="PF00005">
    <property type="entry name" value="ABC_tran"/>
    <property type="match status" value="1"/>
</dbReference>
<dbReference type="GO" id="GO:0034775">
    <property type="term" value="P:glutathione transmembrane transport"/>
    <property type="evidence" value="ECO:0007669"/>
    <property type="project" value="InterPro"/>
</dbReference>
<dbReference type="SUPFAM" id="SSF52540">
    <property type="entry name" value="P-loop containing nucleoside triphosphate hydrolases"/>
    <property type="match status" value="1"/>
</dbReference>
<dbReference type="PANTHER" id="PTHR43394:SF1">
    <property type="entry name" value="ATP-BINDING CASSETTE SUB-FAMILY B MEMBER 10, MITOCHONDRIAL"/>
    <property type="match status" value="1"/>
</dbReference>
<sequence length="556" mass="57108">MTDPLLRALSLLDLPRKRITAAVGAGVIALGSALALAALAAWLIARAWQMPPVLDLSVAVVSVRALGITRGLFRYLERLASHDTAFRGTTSARAEIYRKLAVGDAAAVTRLRRGDLLTRTGDDVDTVGAVVVRALVPMAVAAVLSVAAVVLLGMISWAATGVLAVALVVAGVVAPMFSARAARAAEAAAMTASATYAENAVTVLDHAAELRVAGRSDVVIEAAKAASNRAAHESDRAAGGAAFAAAATPLGIGVSVLASLMIGILLADNGMSPMSLAVLVLLPLAAFEAVGPMPAAAQALTRGRVAAGRIMELVDKATAAGRDGVVPVVGVDIETLDVCAGWPGGTATRPQNMTVPPGGRVAIVGPSGSGKTTLLMTLAGLLPPTAGWVNVGGIDVTELDPAELRQRVTFFAEDAHLFETSLLENLRVARGDLNEVDAVAALRAVGLRDWVDALPDGVDTVLVGGDRAVSGGQRRRILLARALVAPADVLLLDEPTEHLDAAAGAELLRALLDRDSGLLGADRSVVVVTHQLPTDTRADQVISLNYAQRENLLPTP</sequence>
<feature type="transmembrane region" description="Helical" evidence="7">
    <location>
        <begin position="157"/>
        <end position="177"/>
    </location>
</feature>
<evidence type="ECO:0000256" key="2">
    <source>
        <dbReference type="ARBA" id="ARBA00022692"/>
    </source>
</evidence>